<dbReference type="InterPro" id="IPR006638">
    <property type="entry name" value="Elp3/MiaA/NifB-like_rSAM"/>
</dbReference>
<keyword evidence="4" id="KW-0963">Cytoplasm</keyword>
<dbReference type="RefSeq" id="WP_210117972.1">
    <property type="nucleotide sequence ID" value="NZ_CP054257.1"/>
</dbReference>
<evidence type="ECO:0000313" key="18">
    <source>
        <dbReference type="Proteomes" id="UP000671995"/>
    </source>
</evidence>
<evidence type="ECO:0000256" key="8">
    <source>
        <dbReference type="ARBA" id="ARBA00023004"/>
    </source>
</evidence>
<dbReference type="SUPFAM" id="SSF102114">
    <property type="entry name" value="Radical SAM enzymes"/>
    <property type="match status" value="1"/>
</dbReference>
<evidence type="ECO:0000259" key="16">
    <source>
        <dbReference type="PROSITE" id="PS51918"/>
    </source>
</evidence>
<dbReference type="InterPro" id="IPR002792">
    <property type="entry name" value="TRAM_dom"/>
</dbReference>
<dbReference type="GO" id="GO:0035597">
    <property type="term" value="F:tRNA-2-methylthio-N(6)-dimethylallyladenosine(37) synthase activity"/>
    <property type="evidence" value="ECO:0007669"/>
    <property type="project" value="UniProtKB-EC"/>
</dbReference>
<dbReference type="PANTHER" id="PTHR43020">
    <property type="entry name" value="CDK5 REGULATORY SUBUNIT-ASSOCIATED PROTEIN 1"/>
    <property type="match status" value="1"/>
</dbReference>
<dbReference type="PROSITE" id="PS50926">
    <property type="entry name" value="TRAM"/>
    <property type="match status" value="1"/>
</dbReference>
<comment type="cofactor">
    <cofactor evidence="1">
        <name>[4Fe-4S] cluster</name>
        <dbReference type="ChEBI" id="CHEBI:49883"/>
    </cofactor>
</comment>
<dbReference type="PROSITE" id="PS51918">
    <property type="entry name" value="RADICAL_SAM"/>
    <property type="match status" value="1"/>
</dbReference>
<reference evidence="17" key="1">
    <citation type="submission" date="2020-05" db="EMBL/GenBank/DDBJ databases">
        <authorList>
            <person name="Zeng H."/>
            <person name="Chan Y.K."/>
            <person name="Watt R.M."/>
        </authorList>
    </citation>
    <scope>NUCLEOTIDE SEQUENCE</scope>
    <source>
        <strain evidence="17">ATCC 700773</strain>
    </source>
</reference>
<dbReference type="InterPro" id="IPR020612">
    <property type="entry name" value="Methylthiotransferase_CS"/>
</dbReference>
<dbReference type="NCBIfam" id="TIGR00089">
    <property type="entry name" value="MiaB/RimO family radical SAM methylthiotransferase"/>
    <property type="match status" value="1"/>
</dbReference>
<protein>
    <recommendedName>
        <fullName evidence="11">tRNA-2-methylthio-N(6)-dimethylallyladenosine synthase</fullName>
        <ecNumber evidence="10">2.8.4.3</ecNumber>
    </recommendedName>
    <alternativeName>
        <fullName evidence="13">(Dimethylallyl)adenosine tRNA methylthiotransferase MiaB</fullName>
    </alternativeName>
    <alternativeName>
        <fullName evidence="12">tRNA-i(6)A37 methylthiotransferase</fullName>
    </alternativeName>
</protein>
<keyword evidence="9" id="KW-0411">Iron-sulfur</keyword>
<evidence type="ECO:0000259" key="14">
    <source>
        <dbReference type="PROSITE" id="PS50926"/>
    </source>
</evidence>
<dbReference type="PROSITE" id="PS01278">
    <property type="entry name" value="MTTASE_RADICAL"/>
    <property type="match status" value="1"/>
</dbReference>
<evidence type="ECO:0000256" key="2">
    <source>
        <dbReference type="ARBA" id="ARBA00003234"/>
    </source>
</evidence>
<dbReference type="EMBL" id="CP054257">
    <property type="protein sequence ID" value="QTQ11174.1"/>
    <property type="molecule type" value="Genomic_DNA"/>
</dbReference>
<dbReference type="InterPro" id="IPR058240">
    <property type="entry name" value="rSAM_sf"/>
</dbReference>
<evidence type="ECO:0000256" key="9">
    <source>
        <dbReference type="ARBA" id="ARBA00023014"/>
    </source>
</evidence>
<dbReference type="PANTHER" id="PTHR43020:SF2">
    <property type="entry name" value="MITOCHONDRIAL TRNA METHYLTHIOTRANSFERASE CDK5RAP1"/>
    <property type="match status" value="1"/>
</dbReference>
<dbReference type="PROSITE" id="PS51449">
    <property type="entry name" value="MTTASE_N"/>
    <property type="match status" value="1"/>
</dbReference>
<dbReference type="Proteomes" id="UP000671995">
    <property type="component" value="Chromosome"/>
</dbReference>
<evidence type="ECO:0000313" key="17">
    <source>
        <dbReference type="EMBL" id="QTQ11174.1"/>
    </source>
</evidence>
<gene>
    <name evidence="17" type="primary">miaB</name>
    <name evidence="17" type="ORF">HRI96_02570</name>
</gene>
<dbReference type="InterPro" id="IPR013848">
    <property type="entry name" value="Methylthiotransferase_N"/>
</dbReference>
<dbReference type="FunFam" id="3.40.50.12160:FF:000003">
    <property type="entry name" value="CDK5 regulatory subunit-associated protein 1"/>
    <property type="match status" value="1"/>
</dbReference>
<dbReference type="Gene3D" id="3.80.30.20">
    <property type="entry name" value="tm_1862 like domain"/>
    <property type="match status" value="1"/>
</dbReference>
<dbReference type="NCBIfam" id="TIGR01574">
    <property type="entry name" value="miaB-methiolase"/>
    <property type="match status" value="1"/>
</dbReference>
<dbReference type="SMART" id="SM00729">
    <property type="entry name" value="Elp3"/>
    <property type="match status" value="1"/>
</dbReference>
<dbReference type="SFLD" id="SFLDF00273">
    <property type="entry name" value="(dimethylallyl)adenosine_tRNA"/>
    <property type="match status" value="1"/>
</dbReference>
<evidence type="ECO:0000256" key="4">
    <source>
        <dbReference type="ARBA" id="ARBA00022490"/>
    </source>
</evidence>
<name>A0A975ICK0_9SPIR</name>
<dbReference type="InterPro" id="IPR038135">
    <property type="entry name" value="Methylthiotransferase_N_sf"/>
</dbReference>
<dbReference type="SFLD" id="SFLDG01082">
    <property type="entry name" value="B12-binding_domain_containing"/>
    <property type="match status" value="1"/>
</dbReference>
<accession>A0A975ICK0</accession>
<dbReference type="InterPro" id="IPR006463">
    <property type="entry name" value="MiaB_methiolase"/>
</dbReference>
<dbReference type="SFLD" id="SFLDG01061">
    <property type="entry name" value="methylthiotransferase"/>
    <property type="match status" value="1"/>
</dbReference>
<keyword evidence="3" id="KW-0004">4Fe-4S</keyword>
<dbReference type="CDD" id="cd01335">
    <property type="entry name" value="Radical_SAM"/>
    <property type="match status" value="1"/>
</dbReference>
<dbReference type="InterPro" id="IPR023404">
    <property type="entry name" value="rSAM_horseshoe"/>
</dbReference>
<comment type="function">
    <text evidence="2">Catalyzes the methylthiolation of N6-(dimethylallyl)adenosine (i(6)A), leading to the formation of 2-methylthio-N6-(dimethylallyl)adenosine (ms(2)i(6)A) at position 37 in tRNAs that read codons beginning with uridine.</text>
</comment>
<dbReference type="InterPro" id="IPR005839">
    <property type="entry name" value="Methylthiotransferase"/>
</dbReference>
<feature type="domain" description="TRAM" evidence="14">
    <location>
        <begin position="395"/>
        <end position="458"/>
    </location>
</feature>
<evidence type="ECO:0000256" key="13">
    <source>
        <dbReference type="ARBA" id="ARBA00081141"/>
    </source>
</evidence>
<reference evidence="17" key="2">
    <citation type="journal article" date="2021" name="Microbiol. Resour. Announc.">
        <title>Complete Genome Sequences of Three Human Oral Treponema parvum Isolates.</title>
        <authorList>
            <person name="Zeng H."/>
            <person name="Watt R.M."/>
        </authorList>
    </citation>
    <scope>NUCLEOTIDE SEQUENCE</scope>
    <source>
        <strain evidence="17">ATCC 700773</strain>
    </source>
</reference>
<keyword evidence="6" id="KW-0949">S-adenosyl-L-methionine</keyword>
<evidence type="ECO:0000256" key="11">
    <source>
        <dbReference type="ARBA" id="ARBA00068570"/>
    </source>
</evidence>
<keyword evidence="8" id="KW-0408">Iron</keyword>
<dbReference type="GO" id="GO:0046872">
    <property type="term" value="F:metal ion binding"/>
    <property type="evidence" value="ECO:0007669"/>
    <property type="project" value="UniProtKB-KW"/>
</dbReference>
<evidence type="ECO:0000256" key="12">
    <source>
        <dbReference type="ARBA" id="ARBA00080698"/>
    </source>
</evidence>
<dbReference type="EC" id="2.8.4.3" evidence="10"/>
<dbReference type="FunFam" id="3.80.30.20:FF:000001">
    <property type="entry name" value="tRNA-2-methylthio-N(6)-dimethylallyladenosine synthase 2"/>
    <property type="match status" value="1"/>
</dbReference>
<keyword evidence="7" id="KW-0479">Metal-binding</keyword>
<sequence>MTYYFETYGCQMNFAESSAVEQLFLARGWTKAASAQIADCAIINTCSVRATAENRIFGRLGWFQGLKSLRNCEPGAKSKSLEVAARLVKEGPKPITVIVMGCMAERLLHSLKQDYPVIDYVVGTFAKSQFGRIISEIEGRDLPTDLDNSAKYKFAPLSYEPGAFTAFVPIMHGCDHFCTFCIVPYVRGREVSRPVEEIIKEIDVLSSYKVKEITLLGQTVNAYRHEGCDFASLLQRIADHLKQTSSSIEWVRFVSSHPKNLSPEILDVIAANPVLCRHIHLAVQHGSSRILQKMNRGHTREEYLELVSLMRKKLPDVSLTTDIMIGFPGETQDDFEATLSLMREVRYEAAFMYYFNPREGTPAAKFPDQIPLKVKKERLQKVIDLQLEITRKEMELRVGKTVKVLVESVSRDDKNELLGKTEQDERIAFPARQSLIGKFAQVHIDGLSGNTFRGTLLSGGGCAKRSTIE</sequence>
<feature type="domain" description="Radical SAM core" evidence="16">
    <location>
        <begin position="160"/>
        <end position="392"/>
    </location>
</feature>
<keyword evidence="5 17" id="KW-0808">Transferase</keyword>
<feature type="domain" description="MTTase N-terminal" evidence="15">
    <location>
        <begin position="1"/>
        <end position="139"/>
    </location>
</feature>
<evidence type="ECO:0000259" key="15">
    <source>
        <dbReference type="PROSITE" id="PS51449"/>
    </source>
</evidence>
<dbReference type="GO" id="GO:0005829">
    <property type="term" value="C:cytosol"/>
    <property type="evidence" value="ECO:0007669"/>
    <property type="project" value="TreeGrafter"/>
</dbReference>
<dbReference type="GO" id="GO:0051539">
    <property type="term" value="F:4 iron, 4 sulfur cluster binding"/>
    <property type="evidence" value="ECO:0007669"/>
    <property type="project" value="UniProtKB-KW"/>
</dbReference>
<dbReference type="Pfam" id="PF04055">
    <property type="entry name" value="Radical_SAM"/>
    <property type="match status" value="1"/>
</dbReference>
<evidence type="ECO:0000256" key="3">
    <source>
        <dbReference type="ARBA" id="ARBA00022485"/>
    </source>
</evidence>
<dbReference type="Pfam" id="PF01938">
    <property type="entry name" value="TRAM"/>
    <property type="match status" value="1"/>
</dbReference>
<evidence type="ECO:0000256" key="1">
    <source>
        <dbReference type="ARBA" id="ARBA00001966"/>
    </source>
</evidence>
<dbReference type="AlphaFoldDB" id="A0A975ICK0"/>
<dbReference type="InterPro" id="IPR007197">
    <property type="entry name" value="rSAM"/>
</dbReference>
<dbReference type="SFLD" id="SFLDS00029">
    <property type="entry name" value="Radical_SAM"/>
    <property type="match status" value="1"/>
</dbReference>
<organism evidence="17 18">
    <name type="scientific">Treponema parvum</name>
    <dbReference type="NCBI Taxonomy" id="138851"/>
    <lineage>
        <taxon>Bacteria</taxon>
        <taxon>Pseudomonadati</taxon>
        <taxon>Spirochaetota</taxon>
        <taxon>Spirochaetia</taxon>
        <taxon>Spirochaetales</taxon>
        <taxon>Treponemataceae</taxon>
        <taxon>Treponema</taxon>
    </lineage>
</organism>
<evidence type="ECO:0000256" key="5">
    <source>
        <dbReference type="ARBA" id="ARBA00022679"/>
    </source>
</evidence>
<dbReference type="Gene3D" id="3.40.50.12160">
    <property type="entry name" value="Methylthiotransferase, N-terminal domain"/>
    <property type="match status" value="1"/>
</dbReference>
<evidence type="ECO:0000256" key="7">
    <source>
        <dbReference type="ARBA" id="ARBA00022723"/>
    </source>
</evidence>
<proteinExistence type="predicted"/>
<evidence type="ECO:0000256" key="6">
    <source>
        <dbReference type="ARBA" id="ARBA00022691"/>
    </source>
</evidence>
<evidence type="ECO:0000256" key="10">
    <source>
        <dbReference type="ARBA" id="ARBA00033765"/>
    </source>
</evidence>
<dbReference type="Pfam" id="PF00919">
    <property type="entry name" value="UPF0004"/>
    <property type="match status" value="1"/>
</dbReference>